<accession>A0A538TY58</accession>
<dbReference type="EMBL" id="VBPA01000394">
    <property type="protein sequence ID" value="TMQ68586.1"/>
    <property type="molecule type" value="Genomic_DNA"/>
</dbReference>
<dbReference type="Pfam" id="PF03480">
    <property type="entry name" value="DctP"/>
    <property type="match status" value="1"/>
</dbReference>
<feature type="chain" id="PRO_5021703327" description="C4-dicarboxylate ABC transporter substrate-binding protein" evidence="2">
    <location>
        <begin position="22"/>
        <end position="335"/>
    </location>
</feature>
<reference evidence="3 4" key="1">
    <citation type="journal article" date="2019" name="Nat. Microbiol.">
        <title>Mediterranean grassland soil C-N compound turnover is dependent on rainfall and depth, and is mediated by genomically divergent microorganisms.</title>
        <authorList>
            <person name="Diamond S."/>
            <person name="Andeer P.F."/>
            <person name="Li Z."/>
            <person name="Crits-Christoph A."/>
            <person name="Burstein D."/>
            <person name="Anantharaman K."/>
            <person name="Lane K.R."/>
            <person name="Thomas B.C."/>
            <person name="Pan C."/>
            <person name="Northen T.R."/>
            <person name="Banfield J.F."/>
        </authorList>
    </citation>
    <scope>NUCLEOTIDE SEQUENCE [LARGE SCALE GENOMIC DNA]</scope>
    <source>
        <strain evidence="3">WS_10</strain>
    </source>
</reference>
<dbReference type="Gene3D" id="3.40.190.170">
    <property type="entry name" value="Bacterial extracellular solute-binding protein, family 7"/>
    <property type="match status" value="1"/>
</dbReference>
<sequence>MRPIAALAAAALLVLPIRAAAQTAPDVVKLATLVPDGSVWDKALKGMGAEWTAATQGRVALHIYPGGVTGDEPDIVRKMRIGQIHAAALTIVGLSQIDDSFRVFQIPMFFQSYPELFTVIDRMEPEFKKRLEAKGFVLLNWGHGGWVHLFTRTPVRDIDELKRLKIFVWAGDDRAVQMWKANGFTPVALASTDILPALQTGMIDALPSPPLAANLLQWYRKAPYMADVGLGPLAGALVMTKSAWGRIAPADQAAILGACKKAEARLERDIPGQDSTSVTEMSKRGLTVVHIAPAQAAAWRATAESFAAQLREKTVPKDIMDLAERERAAYRKGRR</sequence>
<evidence type="ECO:0000313" key="3">
    <source>
        <dbReference type="EMBL" id="TMQ68586.1"/>
    </source>
</evidence>
<feature type="signal peptide" evidence="2">
    <location>
        <begin position="1"/>
        <end position="21"/>
    </location>
</feature>
<dbReference type="AlphaFoldDB" id="A0A538TY58"/>
<keyword evidence="1 2" id="KW-0732">Signal</keyword>
<name>A0A538TY58_UNCEI</name>
<evidence type="ECO:0000256" key="1">
    <source>
        <dbReference type="ARBA" id="ARBA00022729"/>
    </source>
</evidence>
<gene>
    <name evidence="3" type="ORF">E6K80_14075</name>
</gene>
<protein>
    <recommendedName>
        <fullName evidence="5">C4-dicarboxylate ABC transporter substrate-binding protein</fullName>
    </recommendedName>
</protein>
<proteinExistence type="predicted"/>
<dbReference type="InterPro" id="IPR018389">
    <property type="entry name" value="DctP_fam"/>
</dbReference>
<evidence type="ECO:0008006" key="5">
    <source>
        <dbReference type="Google" id="ProtNLM"/>
    </source>
</evidence>
<dbReference type="Proteomes" id="UP000319836">
    <property type="component" value="Unassembled WGS sequence"/>
</dbReference>
<dbReference type="PANTHER" id="PTHR33376:SF4">
    <property type="entry name" value="SIALIC ACID-BINDING PERIPLASMIC PROTEIN SIAP"/>
    <property type="match status" value="1"/>
</dbReference>
<dbReference type="InterPro" id="IPR038404">
    <property type="entry name" value="TRAP_DctP_sf"/>
</dbReference>
<evidence type="ECO:0000256" key="2">
    <source>
        <dbReference type="SAM" id="SignalP"/>
    </source>
</evidence>
<evidence type="ECO:0000313" key="4">
    <source>
        <dbReference type="Proteomes" id="UP000319836"/>
    </source>
</evidence>
<dbReference type="NCBIfam" id="NF037995">
    <property type="entry name" value="TRAP_S1"/>
    <property type="match status" value="1"/>
</dbReference>
<organism evidence="3 4">
    <name type="scientific">Eiseniibacteriota bacterium</name>
    <dbReference type="NCBI Taxonomy" id="2212470"/>
    <lineage>
        <taxon>Bacteria</taxon>
        <taxon>Candidatus Eiseniibacteriota</taxon>
    </lineage>
</organism>
<dbReference type="PANTHER" id="PTHR33376">
    <property type="match status" value="1"/>
</dbReference>
<comment type="caution">
    <text evidence="3">The sequence shown here is derived from an EMBL/GenBank/DDBJ whole genome shotgun (WGS) entry which is preliminary data.</text>
</comment>
<dbReference type="GO" id="GO:0055085">
    <property type="term" value="P:transmembrane transport"/>
    <property type="evidence" value="ECO:0007669"/>
    <property type="project" value="InterPro"/>
</dbReference>